<feature type="signal peptide" evidence="5">
    <location>
        <begin position="1"/>
        <end position="22"/>
    </location>
</feature>
<dbReference type="EMBL" id="NAFI01000164">
    <property type="protein sequence ID" value="OSJ12970.1"/>
    <property type="molecule type" value="Genomic_DNA"/>
</dbReference>
<reference evidence="7 8" key="1">
    <citation type="submission" date="2017-03" db="EMBL/GenBank/DDBJ databases">
        <title>Whole genome sequences of fourteen strains of Bradyrhizobium canariense and one strain of Bradyrhizobium japonicum isolated from Lupinus (Papilionoideae: Genisteae) species in Algeria.</title>
        <authorList>
            <person name="Crovadore J."/>
            <person name="Chekireb D."/>
            <person name="Brachmann A."/>
            <person name="Chablais R."/>
            <person name="Cochard B."/>
            <person name="Lefort F."/>
        </authorList>
    </citation>
    <scope>NUCLEOTIDE SEQUENCE [LARGE SCALE GENOMIC DNA]</scope>
    <source>
        <strain evidence="7 8">UBMA195</strain>
    </source>
</reference>
<organism evidence="7 8">
    <name type="scientific">Bradyrhizobium canariense</name>
    <dbReference type="NCBI Taxonomy" id="255045"/>
    <lineage>
        <taxon>Bacteria</taxon>
        <taxon>Pseudomonadati</taxon>
        <taxon>Pseudomonadota</taxon>
        <taxon>Alphaproteobacteria</taxon>
        <taxon>Hyphomicrobiales</taxon>
        <taxon>Nitrobacteraceae</taxon>
        <taxon>Bradyrhizobium</taxon>
    </lineage>
</organism>
<keyword evidence="4" id="KW-0862">Zinc</keyword>
<evidence type="ECO:0000313" key="8">
    <source>
        <dbReference type="Proteomes" id="UP000193553"/>
    </source>
</evidence>
<dbReference type="PANTHER" id="PTHR42978:SF6">
    <property type="entry name" value="QUORUM-QUENCHING LACTONASE YTNP-RELATED"/>
    <property type="match status" value="1"/>
</dbReference>
<comment type="caution">
    <text evidence="7">The sequence shown here is derived from an EMBL/GenBank/DDBJ whole genome shotgun (WGS) entry which is preliminary data.</text>
</comment>
<dbReference type="CDD" id="cd07720">
    <property type="entry name" value="OPHC2-like_MBL-fold"/>
    <property type="match status" value="1"/>
</dbReference>
<feature type="domain" description="Metallo-beta-lactamase" evidence="6">
    <location>
        <begin position="86"/>
        <end position="291"/>
    </location>
</feature>
<keyword evidence="5" id="KW-0732">Signal</keyword>
<dbReference type="RefSeq" id="WP_085357484.1">
    <property type="nucleotide sequence ID" value="NZ_NAFD01000171.1"/>
</dbReference>
<sequence length="318" mass="34057">MNGLRVLLAAMVFALVAAPAKAGGSPSIGWADEQAPGFYRLRLGDFKITVLSDGTASRDLSQIMSKPTVVQDAFRTSHENLPTDISINCFLVDTGATKILIDTGAGALFGASSGHLISNMRASGYAPEDINAVLLTHIHGDHSGGLTVAGRRVFPNALVYVDRRDVAYWLNGAEKANAAPNRRQTFEQSHQTVDPYVQAGKLRPFDGATELFPGIQSVSQYGHTPGHSAYMLNSDGNRLLLWGDIVHASEVQFSDPSIAIEYDVDAREAISSRHRALAAAAETGYLVGGAHVSFPGLGHVRLEQGTYTWVPAPYRSSP</sequence>
<keyword evidence="3 7" id="KW-0378">Hydrolase</keyword>
<dbReference type="InterPro" id="IPR036866">
    <property type="entry name" value="RibonucZ/Hydroxyglut_hydro"/>
</dbReference>
<proteinExistence type="inferred from homology"/>
<dbReference type="InterPro" id="IPR051013">
    <property type="entry name" value="MBL_superfamily_lactonases"/>
</dbReference>
<dbReference type="OrthoDB" id="9803916at2"/>
<dbReference type="InterPro" id="IPR001279">
    <property type="entry name" value="Metallo-B-lactamas"/>
</dbReference>
<dbReference type="PANTHER" id="PTHR42978">
    <property type="entry name" value="QUORUM-QUENCHING LACTONASE YTNP-RELATED-RELATED"/>
    <property type="match status" value="1"/>
</dbReference>
<dbReference type="Gene3D" id="3.60.15.10">
    <property type="entry name" value="Ribonuclease Z/Hydroxyacylglutathione hydrolase-like"/>
    <property type="match status" value="1"/>
</dbReference>
<protein>
    <submittedName>
        <fullName evidence="7">MBL fold metallo-hydrolase</fullName>
    </submittedName>
</protein>
<feature type="chain" id="PRO_5011906049" evidence="5">
    <location>
        <begin position="23"/>
        <end position="318"/>
    </location>
</feature>
<accession>A0A1X3GSU6</accession>
<evidence type="ECO:0000256" key="4">
    <source>
        <dbReference type="ARBA" id="ARBA00022833"/>
    </source>
</evidence>
<dbReference type="Proteomes" id="UP000193553">
    <property type="component" value="Unassembled WGS sequence"/>
</dbReference>
<evidence type="ECO:0000256" key="2">
    <source>
        <dbReference type="ARBA" id="ARBA00022723"/>
    </source>
</evidence>
<dbReference type="AlphaFoldDB" id="A0A1X3GSU6"/>
<evidence type="ECO:0000256" key="1">
    <source>
        <dbReference type="ARBA" id="ARBA00007749"/>
    </source>
</evidence>
<dbReference type="SUPFAM" id="SSF56281">
    <property type="entry name" value="Metallo-hydrolase/oxidoreductase"/>
    <property type="match status" value="1"/>
</dbReference>
<name>A0A1X3GSU6_9BRAD</name>
<keyword evidence="2" id="KW-0479">Metal-binding</keyword>
<evidence type="ECO:0000259" key="6">
    <source>
        <dbReference type="SMART" id="SM00849"/>
    </source>
</evidence>
<evidence type="ECO:0000256" key="3">
    <source>
        <dbReference type="ARBA" id="ARBA00022801"/>
    </source>
</evidence>
<dbReference type="GO" id="GO:0046872">
    <property type="term" value="F:metal ion binding"/>
    <property type="evidence" value="ECO:0007669"/>
    <property type="project" value="UniProtKB-KW"/>
</dbReference>
<evidence type="ECO:0000256" key="5">
    <source>
        <dbReference type="SAM" id="SignalP"/>
    </source>
</evidence>
<dbReference type="SMART" id="SM00849">
    <property type="entry name" value="Lactamase_B"/>
    <property type="match status" value="1"/>
</dbReference>
<comment type="similarity">
    <text evidence="1">Belongs to the metallo-beta-lactamase superfamily.</text>
</comment>
<dbReference type="GO" id="GO:0016787">
    <property type="term" value="F:hydrolase activity"/>
    <property type="evidence" value="ECO:0007669"/>
    <property type="project" value="UniProtKB-KW"/>
</dbReference>
<gene>
    <name evidence="7" type="ORF">BSZ18_11725</name>
</gene>
<evidence type="ECO:0000313" key="7">
    <source>
        <dbReference type="EMBL" id="OSJ12970.1"/>
    </source>
</evidence>
<dbReference type="Pfam" id="PF00753">
    <property type="entry name" value="Lactamase_B"/>
    <property type="match status" value="1"/>
</dbReference>